<dbReference type="NCBIfam" id="NF004064">
    <property type="entry name" value="PRK05578.1"/>
    <property type="match status" value="1"/>
</dbReference>
<dbReference type="InterPro" id="IPR016192">
    <property type="entry name" value="APOBEC/CMP_deaminase_Zn-bd"/>
</dbReference>
<feature type="region of interest" description="Disordered" evidence="5">
    <location>
        <begin position="1"/>
        <end position="90"/>
    </location>
</feature>
<dbReference type="Pfam" id="PF00383">
    <property type="entry name" value="dCMP_cyt_deam_1"/>
    <property type="match status" value="1"/>
</dbReference>
<reference evidence="7" key="1">
    <citation type="submission" date="2020-11" db="EMBL/GenBank/DDBJ databases">
        <authorList>
            <person name="Tran Van P."/>
        </authorList>
    </citation>
    <scope>NUCLEOTIDE SEQUENCE</scope>
</reference>
<dbReference type="GO" id="GO:0055086">
    <property type="term" value="P:nucleobase-containing small molecule metabolic process"/>
    <property type="evidence" value="ECO:0007669"/>
    <property type="project" value="UniProtKB-ARBA"/>
</dbReference>
<evidence type="ECO:0000256" key="3">
    <source>
        <dbReference type="ARBA" id="ARBA00022801"/>
    </source>
</evidence>
<dbReference type="EMBL" id="OA882758">
    <property type="protein sequence ID" value="CAD7276817.1"/>
    <property type="molecule type" value="Genomic_DNA"/>
</dbReference>
<dbReference type="Proteomes" id="UP000678499">
    <property type="component" value="Unassembled WGS sequence"/>
</dbReference>
<dbReference type="InterPro" id="IPR050202">
    <property type="entry name" value="Cyt/Deoxycyt_deaminase"/>
</dbReference>
<keyword evidence="8" id="KW-1185">Reference proteome</keyword>
<dbReference type="OrthoDB" id="414540at2759"/>
<dbReference type="InterPro" id="IPR016193">
    <property type="entry name" value="Cytidine_deaminase-like"/>
</dbReference>
<dbReference type="PROSITE" id="PS51747">
    <property type="entry name" value="CYT_DCMP_DEAMINASES_2"/>
    <property type="match status" value="1"/>
</dbReference>
<evidence type="ECO:0000313" key="8">
    <source>
        <dbReference type="Proteomes" id="UP000678499"/>
    </source>
</evidence>
<dbReference type="PANTHER" id="PTHR11644:SF2">
    <property type="entry name" value="CYTIDINE DEAMINASE"/>
    <property type="match status" value="1"/>
</dbReference>
<keyword evidence="2" id="KW-0479">Metal-binding</keyword>
<feature type="compositionally biased region" description="Polar residues" evidence="5">
    <location>
        <begin position="74"/>
        <end position="90"/>
    </location>
</feature>
<dbReference type="PANTHER" id="PTHR11644">
    <property type="entry name" value="CYTIDINE DEAMINASE"/>
    <property type="match status" value="1"/>
</dbReference>
<dbReference type="PROSITE" id="PS00903">
    <property type="entry name" value="CYT_DCMP_DEAMINASES_1"/>
    <property type="match status" value="1"/>
</dbReference>
<comment type="similarity">
    <text evidence="1">Belongs to the cytidine and deoxycytidylate deaminase family.</text>
</comment>
<keyword evidence="4" id="KW-0862">Zinc</keyword>
<dbReference type="GO" id="GO:0042802">
    <property type="term" value="F:identical protein binding"/>
    <property type="evidence" value="ECO:0007669"/>
    <property type="project" value="UniProtKB-ARBA"/>
</dbReference>
<evidence type="ECO:0000256" key="2">
    <source>
        <dbReference type="ARBA" id="ARBA00022723"/>
    </source>
</evidence>
<dbReference type="AlphaFoldDB" id="A0A7R9GC08"/>
<accession>A0A7R9GC08</accession>
<evidence type="ECO:0000256" key="5">
    <source>
        <dbReference type="SAM" id="MobiDB-lite"/>
    </source>
</evidence>
<proteinExistence type="inferred from homology"/>
<evidence type="ECO:0000256" key="1">
    <source>
        <dbReference type="ARBA" id="ARBA00006576"/>
    </source>
</evidence>
<name>A0A7R9GC08_9CRUS</name>
<dbReference type="GO" id="GO:0004126">
    <property type="term" value="F:cytidine deaminase activity"/>
    <property type="evidence" value="ECO:0007669"/>
    <property type="project" value="TreeGrafter"/>
</dbReference>
<protein>
    <recommendedName>
        <fullName evidence="6">CMP/dCMP-type deaminase domain-containing protein</fullName>
    </recommendedName>
</protein>
<dbReference type="InterPro" id="IPR002125">
    <property type="entry name" value="CMP_dCMP_dom"/>
</dbReference>
<feature type="domain" description="CMP/dCMP-type deaminase" evidence="6">
    <location>
        <begin position="129"/>
        <end position="256"/>
    </location>
</feature>
<dbReference type="EMBL" id="CAJPEX010000721">
    <property type="protein sequence ID" value="CAG0916969.1"/>
    <property type="molecule type" value="Genomic_DNA"/>
</dbReference>
<dbReference type="GO" id="GO:0072527">
    <property type="term" value="P:pyrimidine-containing compound metabolic process"/>
    <property type="evidence" value="ECO:0007669"/>
    <property type="project" value="UniProtKB-ARBA"/>
</dbReference>
<evidence type="ECO:0000256" key="4">
    <source>
        <dbReference type="ARBA" id="ARBA00022833"/>
    </source>
</evidence>
<evidence type="ECO:0000313" key="7">
    <source>
        <dbReference type="EMBL" id="CAD7276817.1"/>
    </source>
</evidence>
<sequence>MPPGEGFPRNWIESGGGSGWFRQNPPEIVRVPNLIRKARHDAETEPGEGSDPLRSRAPDPTVSHPPDPPPLKVTRTSCEQQRENQSNTKRGNVCERVFPLLVAAVTPTQKLRFSLRGASFFHPAPFPFVSHKALSLWVTAPRLCSQAQTRPDPWGRAPISDRSCRPGCNVENVSYGMTVCAERNAIGTAICRGFRKFRAIAVSAELLGQYVPPCGACRQTIAEFDAKMPVFLVRSGAKTIKRVTMEDLLPGSFSPAWVDLTEVTLQEKDSIDAAADFVIEK</sequence>
<gene>
    <name evidence="7" type="ORF">NMOB1V02_LOCUS4567</name>
</gene>
<evidence type="ECO:0000259" key="6">
    <source>
        <dbReference type="PROSITE" id="PS51747"/>
    </source>
</evidence>
<organism evidence="7">
    <name type="scientific">Notodromas monacha</name>
    <dbReference type="NCBI Taxonomy" id="399045"/>
    <lineage>
        <taxon>Eukaryota</taxon>
        <taxon>Metazoa</taxon>
        <taxon>Ecdysozoa</taxon>
        <taxon>Arthropoda</taxon>
        <taxon>Crustacea</taxon>
        <taxon>Oligostraca</taxon>
        <taxon>Ostracoda</taxon>
        <taxon>Podocopa</taxon>
        <taxon>Podocopida</taxon>
        <taxon>Cypridocopina</taxon>
        <taxon>Cypridoidea</taxon>
        <taxon>Cyprididae</taxon>
        <taxon>Notodromas</taxon>
    </lineage>
</organism>
<dbReference type="CDD" id="cd01283">
    <property type="entry name" value="cytidine_deaminase"/>
    <property type="match status" value="1"/>
</dbReference>
<dbReference type="GO" id="GO:0005829">
    <property type="term" value="C:cytosol"/>
    <property type="evidence" value="ECO:0007669"/>
    <property type="project" value="TreeGrafter"/>
</dbReference>
<dbReference type="GO" id="GO:0008270">
    <property type="term" value="F:zinc ion binding"/>
    <property type="evidence" value="ECO:0007669"/>
    <property type="project" value="InterPro"/>
</dbReference>
<dbReference type="SUPFAM" id="SSF53927">
    <property type="entry name" value="Cytidine deaminase-like"/>
    <property type="match status" value="1"/>
</dbReference>
<keyword evidence="3" id="KW-0378">Hydrolase</keyword>
<dbReference type="Gene3D" id="3.40.140.10">
    <property type="entry name" value="Cytidine Deaminase, domain 2"/>
    <property type="match status" value="1"/>
</dbReference>